<evidence type="ECO:0000313" key="2">
    <source>
        <dbReference type="Proteomes" id="UP000683360"/>
    </source>
</evidence>
<gene>
    <name evidence="1" type="ORF">MEDL_39510</name>
</gene>
<dbReference type="EMBL" id="CAJPWZ010001900">
    <property type="protein sequence ID" value="CAG2226393.1"/>
    <property type="molecule type" value="Genomic_DNA"/>
</dbReference>
<name>A0A8S3SY29_MYTED</name>
<accession>A0A8S3SY29</accession>
<dbReference type="Proteomes" id="UP000683360">
    <property type="component" value="Unassembled WGS sequence"/>
</dbReference>
<dbReference type="OrthoDB" id="10471452at2759"/>
<dbReference type="AlphaFoldDB" id="A0A8S3SY29"/>
<protein>
    <submittedName>
        <fullName evidence="1">Uncharacterized protein</fullName>
    </submittedName>
</protein>
<keyword evidence="2" id="KW-1185">Reference proteome</keyword>
<sequence>MPKDWIGRGCKNEEVSFVLFDMSDLSGGGSIYSGSKGEGLDLKGSDLDLMFIDTNFKVYESETKVILDGLTIPLIMNTEETQPCFTQLRLLHHQHLSHNFKYLCQKNHLGNIHSSEHVLNKNKLEITLKDLYEQGIHCFTSSDTLGHYERQSYNITESLTSETFINMIRNGLSFAGNGNIKKVIYHCLHHSITSLSKSLFPLYLSMACRFAPDDASIYGYSSENKDQYYKYKYDRSQFLIGSRSDAVSGWLRLASFFYVHRNYVASLRVINHAEIHR</sequence>
<comment type="caution">
    <text evidence="1">The sequence shown here is derived from an EMBL/GenBank/DDBJ whole genome shotgun (WGS) entry which is preliminary data.</text>
</comment>
<organism evidence="1 2">
    <name type="scientific">Mytilus edulis</name>
    <name type="common">Blue mussel</name>
    <dbReference type="NCBI Taxonomy" id="6550"/>
    <lineage>
        <taxon>Eukaryota</taxon>
        <taxon>Metazoa</taxon>
        <taxon>Spiralia</taxon>
        <taxon>Lophotrochozoa</taxon>
        <taxon>Mollusca</taxon>
        <taxon>Bivalvia</taxon>
        <taxon>Autobranchia</taxon>
        <taxon>Pteriomorphia</taxon>
        <taxon>Mytilida</taxon>
        <taxon>Mytiloidea</taxon>
        <taxon>Mytilidae</taxon>
        <taxon>Mytilinae</taxon>
        <taxon>Mytilus</taxon>
    </lineage>
</organism>
<evidence type="ECO:0000313" key="1">
    <source>
        <dbReference type="EMBL" id="CAG2226393.1"/>
    </source>
</evidence>
<reference evidence="1" key="1">
    <citation type="submission" date="2021-03" db="EMBL/GenBank/DDBJ databases">
        <authorList>
            <person name="Bekaert M."/>
        </authorList>
    </citation>
    <scope>NUCLEOTIDE SEQUENCE</scope>
</reference>
<proteinExistence type="predicted"/>